<dbReference type="EMBL" id="JAUHHV010000011">
    <property type="protein sequence ID" value="KAK1408363.1"/>
    <property type="molecule type" value="Genomic_DNA"/>
</dbReference>
<keyword evidence="2" id="KW-0732">Signal</keyword>
<dbReference type="Proteomes" id="UP001229421">
    <property type="component" value="Unassembled WGS sequence"/>
</dbReference>
<name>A0AAD8NHQ6_TARER</name>
<dbReference type="AlphaFoldDB" id="A0AAD8NHQ6"/>
<feature type="compositionally biased region" description="Basic and acidic residues" evidence="1">
    <location>
        <begin position="47"/>
        <end position="59"/>
    </location>
</feature>
<evidence type="ECO:0000313" key="3">
    <source>
        <dbReference type="EMBL" id="KAK1408363.1"/>
    </source>
</evidence>
<evidence type="ECO:0000256" key="2">
    <source>
        <dbReference type="SAM" id="SignalP"/>
    </source>
</evidence>
<feature type="region of interest" description="Disordered" evidence="1">
    <location>
        <begin position="32"/>
        <end position="71"/>
    </location>
</feature>
<evidence type="ECO:0000313" key="4">
    <source>
        <dbReference type="Proteomes" id="UP001229421"/>
    </source>
</evidence>
<gene>
    <name evidence="3" type="ORF">QVD17_40078</name>
</gene>
<proteinExistence type="predicted"/>
<reference evidence="3" key="1">
    <citation type="journal article" date="2023" name="bioRxiv">
        <title>Improved chromosome-level genome assembly for marigold (Tagetes erecta).</title>
        <authorList>
            <person name="Jiang F."/>
            <person name="Yuan L."/>
            <person name="Wang S."/>
            <person name="Wang H."/>
            <person name="Xu D."/>
            <person name="Wang A."/>
            <person name="Fan W."/>
        </authorList>
    </citation>
    <scope>NUCLEOTIDE SEQUENCE</scope>
    <source>
        <strain evidence="3">WSJ</strain>
        <tissue evidence="3">Leaf</tissue>
    </source>
</reference>
<feature type="chain" id="PRO_5042060825" evidence="2">
    <location>
        <begin position="26"/>
        <end position="71"/>
    </location>
</feature>
<feature type="signal peptide" evidence="2">
    <location>
        <begin position="1"/>
        <end position="25"/>
    </location>
</feature>
<sequence length="71" mass="7634">MAITFKKTWLVVFVALMLVLGTAKAEVDLGRKVGFGPTKDPVSGNSEDEKGDAGVDNHHTYRSATRPETGD</sequence>
<protein>
    <submittedName>
        <fullName evidence="3">Uncharacterized protein</fullName>
    </submittedName>
</protein>
<comment type="caution">
    <text evidence="3">The sequence shown here is derived from an EMBL/GenBank/DDBJ whole genome shotgun (WGS) entry which is preliminary data.</text>
</comment>
<accession>A0AAD8NHQ6</accession>
<evidence type="ECO:0000256" key="1">
    <source>
        <dbReference type="SAM" id="MobiDB-lite"/>
    </source>
</evidence>
<keyword evidence="4" id="KW-1185">Reference proteome</keyword>
<organism evidence="3 4">
    <name type="scientific">Tagetes erecta</name>
    <name type="common">African marigold</name>
    <dbReference type="NCBI Taxonomy" id="13708"/>
    <lineage>
        <taxon>Eukaryota</taxon>
        <taxon>Viridiplantae</taxon>
        <taxon>Streptophyta</taxon>
        <taxon>Embryophyta</taxon>
        <taxon>Tracheophyta</taxon>
        <taxon>Spermatophyta</taxon>
        <taxon>Magnoliopsida</taxon>
        <taxon>eudicotyledons</taxon>
        <taxon>Gunneridae</taxon>
        <taxon>Pentapetalae</taxon>
        <taxon>asterids</taxon>
        <taxon>campanulids</taxon>
        <taxon>Asterales</taxon>
        <taxon>Asteraceae</taxon>
        <taxon>Asteroideae</taxon>
        <taxon>Heliantheae alliance</taxon>
        <taxon>Tageteae</taxon>
        <taxon>Tagetes</taxon>
    </lineage>
</organism>